<dbReference type="AlphaFoldDB" id="A0A9Q0EVV4"/>
<dbReference type="EMBL" id="JANIIK010000034">
    <property type="protein sequence ID" value="KAJ3614572.1"/>
    <property type="molecule type" value="Genomic_DNA"/>
</dbReference>
<dbReference type="PRINTS" id="PR02098">
    <property type="entry name" value="HYLETHALUSS1"/>
</dbReference>
<name>A0A9Q0EVV4_9TELE</name>
<comment type="similarity">
    <text evidence="3">Belongs to the HYLS1 family.</text>
</comment>
<dbReference type="PANTHER" id="PTHR34174">
    <property type="entry name" value="HYDROLETHALUS SYNDROME PROTEIN 1"/>
    <property type="match status" value="1"/>
</dbReference>
<evidence type="ECO:0000313" key="10">
    <source>
        <dbReference type="EMBL" id="KAJ3614572.1"/>
    </source>
</evidence>
<dbReference type="Proteomes" id="UP001148018">
    <property type="component" value="Unassembled WGS sequence"/>
</dbReference>
<evidence type="ECO:0000256" key="7">
    <source>
        <dbReference type="ARBA" id="ARBA00023273"/>
    </source>
</evidence>
<comment type="subcellular location">
    <subcellularLocation>
        <location evidence="2">Cell projection</location>
        <location evidence="2">Cilium</location>
    </subcellularLocation>
    <subcellularLocation>
        <location evidence="1">Cytoplasm</location>
        <location evidence="1">Cytoskeleton</location>
        <location evidence="1">Microtubule organizing center</location>
        <location evidence="1">Centrosome</location>
        <location evidence="1">Centriole</location>
    </subcellularLocation>
</comment>
<evidence type="ECO:0000256" key="4">
    <source>
        <dbReference type="ARBA" id="ARBA00022490"/>
    </source>
</evidence>
<dbReference type="PANTHER" id="PTHR34174:SF1">
    <property type="entry name" value="CENTRIOLAR AND CILIOGENESIS-ASSOCIATED PROTEIN HYLS1"/>
    <property type="match status" value="1"/>
</dbReference>
<reference evidence="10" key="1">
    <citation type="submission" date="2022-07" db="EMBL/GenBank/DDBJ databases">
        <title>Chromosome-level genome of Muraenolepis orangiensis.</title>
        <authorList>
            <person name="Kim J."/>
        </authorList>
    </citation>
    <scope>NUCLEOTIDE SEQUENCE</scope>
    <source>
        <strain evidence="10">KU_S4_2022</strain>
        <tissue evidence="10">Muscle</tissue>
    </source>
</reference>
<feature type="region of interest" description="Disordered" evidence="8">
    <location>
        <begin position="66"/>
        <end position="121"/>
    </location>
</feature>
<dbReference type="InterPro" id="IPR027918">
    <property type="entry name" value="HYLS1_C_dom"/>
</dbReference>
<proteinExistence type="inferred from homology"/>
<gene>
    <name evidence="10" type="ORF">NHX12_018144</name>
</gene>
<dbReference type="GO" id="GO:0097730">
    <property type="term" value="C:non-motile cilium"/>
    <property type="evidence" value="ECO:0007669"/>
    <property type="project" value="TreeGrafter"/>
</dbReference>
<protein>
    <recommendedName>
        <fullName evidence="9">Centriolar and ciliogenesis-associated protein HYLS1 C-terminal domain-containing protein</fullName>
    </recommendedName>
</protein>
<evidence type="ECO:0000313" key="11">
    <source>
        <dbReference type="Proteomes" id="UP001148018"/>
    </source>
</evidence>
<keyword evidence="5" id="KW-0970">Cilium biogenesis/degradation</keyword>
<organism evidence="10 11">
    <name type="scientific">Muraenolepis orangiensis</name>
    <name type="common">Patagonian moray cod</name>
    <dbReference type="NCBI Taxonomy" id="630683"/>
    <lineage>
        <taxon>Eukaryota</taxon>
        <taxon>Metazoa</taxon>
        <taxon>Chordata</taxon>
        <taxon>Craniata</taxon>
        <taxon>Vertebrata</taxon>
        <taxon>Euteleostomi</taxon>
        <taxon>Actinopterygii</taxon>
        <taxon>Neopterygii</taxon>
        <taxon>Teleostei</taxon>
        <taxon>Neoteleostei</taxon>
        <taxon>Acanthomorphata</taxon>
        <taxon>Zeiogadaria</taxon>
        <taxon>Gadariae</taxon>
        <taxon>Gadiformes</taxon>
        <taxon>Muraenolepidoidei</taxon>
        <taxon>Muraenolepididae</taxon>
        <taxon>Muraenolepis</taxon>
    </lineage>
</organism>
<keyword evidence="7" id="KW-0966">Cell projection</keyword>
<dbReference type="OrthoDB" id="6343432at2759"/>
<keyword evidence="6" id="KW-0206">Cytoskeleton</keyword>
<feature type="domain" description="Centriolar and ciliogenesis-associated protein HYLS1 C-terminal" evidence="9">
    <location>
        <begin position="233"/>
        <end position="322"/>
    </location>
</feature>
<sequence length="334" mass="37953">MDTLDFSEEEIREQLAILGYRNISTSRLRGLKRVGFTSRSGDGFLLHAWSADHNREVLSSSSLNREVDHGDPYARHTVAPGAPPSSKAPHRLHVLPDLGSDHLPQPTSQASSPEGGGQGKPFITRKVLRKHKGHVFVCDESVHSEDSDVSSLEERLGGLRVSTASVHRHDDRDGYLDEETENEDIMRQSDDIASQSDECSSNGLSLTAFESFVRGMVRMQTKDVLKPRPKSFIRPVPGHPHTRNLKKMDPVARYIQYKQEWDMFQVPGEKDRKALRWEIREQLAYQPPPARPPRQVHVPNPYVVPTEKKRSALRWEIRNDLANGLLPPKHNYRF</sequence>
<keyword evidence="11" id="KW-1185">Reference proteome</keyword>
<evidence type="ECO:0000256" key="3">
    <source>
        <dbReference type="ARBA" id="ARBA00010091"/>
    </source>
</evidence>
<comment type="caution">
    <text evidence="10">The sequence shown here is derived from an EMBL/GenBank/DDBJ whole genome shotgun (WGS) entry which is preliminary data.</text>
</comment>
<evidence type="ECO:0000259" key="9">
    <source>
        <dbReference type="Pfam" id="PF15311"/>
    </source>
</evidence>
<evidence type="ECO:0000256" key="2">
    <source>
        <dbReference type="ARBA" id="ARBA00004138"/>
    </source>
</evidence>
<evidence type="ECO:0000256" key="6">
    <source>
        <dbReference type="ARBA" id="ARBA00023212"/>
    </source>
</evidence>
<evidence type="ECO:0000256" key="1">
    <source>
        <dbReference type="ARBA" id="ARBA00004114"/>
    </source>
</evidence>
<accession>A0A9Q0EVV4</accession>
<keyword evidence="4" id="KW-0963">Cytoplasm</keyword>
<dbReference type="Pfam" id="PF15311">
    <property type="entry name" value="HYLS1_C"/>
    <property type="match status" value="1"/>
</dbReference>
<dbReference type="GO" id="GO:0005814">
    <property type="term" value="C:centriole"/>
    <property type="evidence" value="ECO:0007669"/>
    <property type="project" value="UniProtKB-SubCell"/>
</dbReference>
<dbReference type="InterPro" id="IPR052319">
    <property type="entry name" value="Centriolar_ciliogenesis_assoc"/>
</dbReference>
<dbReference type="GO" id="GO:0060271">
    <property type="term" value="P:cilium assembly"/>
    <property type="evidence" value="ECO:0007669"/>
    <property type="project" value="TreeGrafter"/>
</dbReference>
<evidence type="ECO:0000256" key="8">
    <source>
        <dbReference type="SAM" id="MobiDB-lite"/>
    </source>
</evidence>
<dbReference type="InterPro" id="IPR026227">
    <property type="entry name" value="HYLS1"/>
</dbReference>
<evidence type="ECO:0000256" key="5">
    <source>
        <dbReference type="ARBA" id="ARBA00022794"/>
    </source>
</evidence>